<dbReference type="STRING" id="717605.Theco_0807"/>
<evidence type="ECO:0000313" key="2">
    <source>
        <dbReference type="EMBL" id="AGA57006.1"/>
    </source>
</evidence>
<dbReference type="REBASE" id="57934">
    <property type="entry name" value="TcoKWC4IIP"/>
</dbReference>
<dbReference type="RefSeq" id="WP_015253765.1">
    <property type="nucleotide sequence ID" value="NC_019897.1"/>
</dbReference>
<dbReference type="SUPFAM" id="SSF52980">
    <property type="entry name" value="Restriction endonuclease-like"/>
    <property type="match status" value="1"/>
</dbReference>
<dbReference type="GO" id="GO:0009307">
    <property type="term" value="P:DNA restriction-modification system"/>
    <property type="evidence" value="ECO:0007669"/>
    <property type="project" value="InterPro"/>
</dbReference>
<protein>
    <submittedName>
        <fullName evidence="2">Restriction enzyme C terminal</fullName>
    </submittedName>
</protein>
<dbReference type="eggNOG" id="ENOG502Z7XX">
    <property type="taxonomic scope" value="Bacteria"/>
</dbReference>
<dbReference type="AlphaFoldDB" id="L0EBE4"/>
<gene>
    <name evidence="2" type="ordered locus">Theco_0807</name>
</gene>
<dbReference type="Gene3D" id="3.40.91.80">
    <property type="match status" value="1"/>
</dbReference>
<dbReference type="HOGENOM" id="CLU_042008_0_0_9"/>
<dbReference type="InterPro" id="IPR015109">
    <property type="entry name" value="Restrct_endonuc_II_EcoRII_C"/>
</dbReference>
<keyword evidence="3" id="KW-1185">Reference proteome</keyword>
<dbReference type="KEGG" id="tco:Theco_0807"/>
<accession>L0EBE4</accession>
<evidence type="ECO:0000259" key="1">
    <source>
        <dbReference type="Pfam" id="PF09019"/>
    </source>
</evidence>
<dbReference type="Pfam" id="PF09019">
    <property type="entry name" value="EcoRII-C"/>
    <property type="match status" value="1"/>
</dbReference>
<sequence>MQKGFLSQYFEGIAIKRLSAVEVNTSVSNQHEFNGSKPLRSLFGDERRTSCNARFLWLGGENEGISSDGKITWYDAREKHPIRSEYRLYFNRNDVMDLAKENDLLIVAKKPRDEFVIIVVRADSTLENQLLWLFGIEDQIGFSFNFQSIENGHNPEIDYAVRYILEELGIEIEEPDADFLDSILEPYIISGQFPTTSEFSKLARKTLPGISPVDAPDFALLKWMEHEEKLFKRLERHIISKKLEHGFRDNDSIDVDGFLQFSLSVHNRRKSRVGYALENHLEEIFKIHEITYSRTAITENKSRPDFLFPGADHYHDPAFPSERLTMLGVKSTCKDRWRQVLAEADRIKSKHLLTLEPGISENQTDEMQASNLQLVLPQPLHETYKPRQRCWLINLSDFIQIVRERQSKV</sequence>
<organism evidence="2 3">
    <name type="scientific">Thermobacillus composti (strain DSM 18247 / JCM 13945 / KWC4)</name>
    <dbReference type="NCBI Taxonomy" id="717605"/>
    <lineage>
        <taxon>Bacteria</taxon>
        <taxon>Bacillati</taxon>
        <taxon>Bacillota</taxon>
        <taxon>Bacilli</taxon>
        <taxon>Bacillales</taxon>
        <taxon>Paenibacillaceae</taxon>
        <taxon>Thermobacillus</taxon>
    </lineage>
</organism>
<evidence type="ECO:0000313" key="3">
    <source>
        <dbReference type="Proteomes" id="UP000010795"/>
    </source>
</evidence>
<dbReference type="GO" id="GO:0003677">
    <property type="term" value="F:DNA binding"/>
    <property type="evidence" value="ECO:0007669"/>
    <property type="project" value="InterPro"/>
</dbReference>
<proteinExistence type="predicted"/>
<name>L0EBE4_THECK</name>
<reference evidence="3" key="1">
    <citation type="submission" date="2012-01" db="EMBL/GenBank/DDBJ databases">
        <title>Complete sequence of chromosome of Thermobacillus composti KWC4.</title>
        <authorList>
            <person name="Lucas S."/>
            <person name="Han J."/>
            <person name="Lapidus A."/>
            <person name="Cheng J.-F."/>
            <person name="Goodwin L."/>
            <person name="Pitluck S."/>
            <person name="Peters L."/>
            <person name="Ovchinnikova G."/>
            <person name="Teshima H."/>
            <person name="Detter J.C."/>
            <person name="Han C."/>
            <person name="Tapia R."/>
            <person name="Land M."/>
            <person name="Hauser L."/>
            <person name="Kyrpides N."/>
            <person name="Ivanova N."/>
            <person name="Pagani I."/>
            <person name="Anderson I."/>
            <person name="Woyke T."/>
        </authorList>
    </citation>
    <scope>NUCLEOTIDE SEQUENCE [LARGE SCALE GENOMIC DNA]</scope>
    <source>
        <strain evidence="3">DSM 18247 / JCM 13945 / KWC4</strain>
    </source>
</reference>
<dbReference type="InterPro" id="IPR011335">
    <property type="entry name" value="Restrct_endonuc-II-like"/>
</dbReference>
<feature type="domain" description="Restriction endonuclease type II EcoRII C-terminal" evidence="1">
    <location>
        <begin position="231"/>
        <end position="399"/>
    </location>
</feature>
<dbReference type="OrthoDB" id="9797574at2"/>
<dbReference type="EMBL" id="CP003255">
    <property type="protein sequence ID" value="AGA57006.1"/>
    <property type="molecule type" value="Genomic_DNA"/>
</dbReference>
<dbReference type="Proteomes" id="UP000010795">
    <property type="component" value="Chromosome"/>
</dbReference>
<dbReference type="InterPro" id="IPR038365">
    <property type="entry name" value="EcoRII_C_sf"/>
</dbReference>
<dbReference type="GO" id="GO:0009036">
    <property type="term" value="F:type II site-specific deoxyribonuclease activity"/>
    <property type="evidence" value="ECO:0007669"/>
    <property type="project" value="InterPro"/>
</dbReference>